<accession>A0A7C9EBA5</accession>
<protein>
    <submittedName>
        <fullName evidence="1">Uncharacterized protein</fullName>
    </submittedName>
</protein>
<proteinExistence type="predicted"/>
<reference evidence="1" key="1">
    <citation type="journal article" date="2013" name="J. Plant Res.">
        <title>Effect of fungi and light on seed germination of three Opuntia species from semiarid lands of central Mexico.</title>
        <authorList>
            <person name="Delgado-Sanchez P."/>
            <person name="Jimenez-Bremont J.F."/>
            <person name="Guerrero-Gonzalez Mde L."/>
            <person name="Flores J."/>
        </authorList>
    </citation>
    <scope>NUCLEOTIDE SEQUENCE</scope>
    <source>
        <tissue evidence="1">Cladode</tissue>
    </source>
</reference>
<organism evidence="1">
    <name type="scientific">Opuntia streptacantha</name>
    <name type="common">Prickly pear cactus</name>
    <name type="synonym">Opuntia cardona</name>
    <dbReference type="NCBI Taxonomy" id="393608"/>
    <lineage>
        <taxon>Eukaryota</taxon>
        <taxon>Viridiplantae</taxon>
        <taxon>Streptophyta</taxon>
        <taxon>Embryophyta</taxon>
        <taxon>Tracheophyta</taxon>
        <taxon>Spermatophyta</taxon>
        <taxon>Magnoliopsida</taxon>
        <taxon>eudicotyledons</taxon>
        <taxon>Gunneridae</taxon>
        <taxon>Pentapetalae</taxon>
        <taxon>Caryophyllales</taxon>
        <taxon>Cactineae</taxon>
        <taxon>Cactaceae</taxon>
        <taxon>Opuntioideae</taxon>
        <taxon>Opuntia</taxon>
    </lineage>
</organism>
<dbReference type="EMBL" id="GISG01210765">
    <property type="protein sequence ID" value="MBA4661086.1"/>
    <property type="molecule type" value="Transcribed_RNA"/>
</dbReference>
<name>A0A7C9EBA5_OPUST</name>
<reference evidence="1" key="2">
    <citation type="submission" date="2020-07" db="EMBL/GenBank/DDBJ databases">
        <authorList>
            <person name="Vera ALvarez R."/>
            <person name="Arias-Moreno D.M."/>
            <person name="Jimenez-Jacinto V."/>
            <person name="Jimenez-Bremont J.F."/>
            <person name="Swaminathan K."/>
            <person name="Moose S.P."/>
            <person name="Guerrero-Gonzalez M.L."/>
            <person name="Marino-Ramirez L."/>
            <person name="Landsman D."/>
            <person name="Rodriguez-Kessler M."/>
            <person name="Delgado-Sanchez P."/>
        </authorList>
    </citation>
    <scope>NUCLEOTIDE SEQUENCE</scope>
    <source>
        <tissue evidence="1">Cladode</tissue>
    </source>
</reference>
<sequence length="137" mass="15419">MFLLMKIDIVEIFLQRNIWGKSILEQNPHFSINLARVMFLLMGLVHLASGLEQTVRPSLVQQGMTIEATLAAVTGEVLILMWEEGLGMHGKVFLIGLHHYPMGLCPSHMDLLGHIMVAFHLCCHSSLLCLESGRLWK</sequence>
<evidence type="ECO:0000313" key="1">
    <source>
        <dbReference type="EMBL" id="MBA4661086.1"/>
    </source>
</evidence>
<dbReference type="AlphaFoldDB" id="A0A7C9EBA5"/>